<evidence type="ECO:0000256" key="6">
    <source>
        <dbReference type="ARBA" id="ARBA00022984"/>
    </source>
</evidence>
<feature type="domain" description="Glycosyl transferase family 28 C-terminal" evidence="12">
    <location>
        <begin position="189"/>
        <end position="353"/>
    </location>
</feature>
<dbReference type="GO" id="GO:0009252">
    <property type="term" value="P:peptidoglycan biosynthetic process"/>
    <property type="evidence" value="ECO:0007669"/>
    <property type="project" value="UniProtKB-UniRule"/>
</dbReference>
<feature type="binding site" evidence="10">
    <location>
        <position position="166"/>
    </location>
    <ligand>
        <name>UDP-N-acetyl-alpha-D-glucosamine</name>
        <dbReference type="ChEBI" id="CHEBI:57705"/>
    </ligand>
</feature>
<keyword evidence="6 10" id="KW-0573">Peptidoglycan synthesis</keyword>
<feature type="domain" description="Glycosyltransferase family 28 N-terminal" evidence="11">
    <location>
        <begin position="3"/>
        <end position="142"/>
    </location>
</feature>
<dbReference type="GO" id="GO:0051301">
    <property type="term" value="P:cell division"/>
    <property type="evidence" value="ECO:0007669"/>
    <property type="project" value="UniProtKB-KW"/>
</dbReference>
<name>A0A933SGC9_UNCEI</name>
<feature type="binding site" evidence="10">
    <location>
        <position position="196"/>
    </location>
    <ligand>
        <name>UDP-N-acetyl-alpha-D-glucosamine</name>
        <dbReference type="ChEBI" id="CHEBI:57705"/>
    </ligand>
</feature>
<dbReference type="EC" id="2.4.1.227" evidence="10"/>
<dbReference type="Proteomes" id="UP000696931">
    <property type="component" value="Unassembled WGS sequence"/>
</dbReference>
<keyword evidence="1 10" id="KW-1003">Cell membrane</keyword>
<dbReference type="GO" id="GO:0050511">
    <property type="term" value="F:undecaprenyldiphospho-muramoylpentapeptide beta-N-acetylglucosaminyltransferase activity"/>
    <property type="evidence" value="ECO:0007669"/>
    <property type="project" value="UniProtKB-UniRule"/>
</dbReference>
<dbReference type="EMBL" id="JACRIW010000110">
    <property type="protein sequence ID" value="MBI5170826.1"/>
    <property type="molecule type" value="Genomic_DNA"/>
</dbReference>
<evidence type="ECO:0000256" key="2">
    <source>
        <dbReference type="ARBA" id="ARBA00022618"/>
    </source>
</evidence>
<comment type="caution">
    <text evidence="13">The sequence shown here is derived from an EMBL/GenBank/DDBJ whole genome shotgun (WGS) entry which is preliminary data.</text>
</comment>
<evidence type="ECO:0000259" key="12">
    <source>
        <dbReference type="Pfam" id="PF04101"/>
    </source>
</evidence>
<evidence type="ECO:0000313" key="14">
    <source>
        <dbReference type="Proteomes" id="UP000696931"/>
    </source>
</evidence>
<dbReference type="PANTHER" id="PTHR21015">
    <property type="entry name" value="UDP-N-ACETYLGLUCOSAMINE--N-ACETYLMURAMYL-(PENTAPEPTIDE) PYROPHOSPHORYL-UNDECAPRENOL N-ACETYLGLUCOSAMINE TRANSFERASE 1"/>
    <property type="match status" value="1"/>
</dbReference>
<keyword evidence="5 10" id="KW-0133">Cell shape</keyword>
<dbReference type="CDD" id="cd03785">
    <property type="entry name" value="GT28_MurG"/>
    <property type="match status" value="1"/>
</dbReference>
<dbReference type="InterPro" id="IPR004276">
    <property type="entry name" value="GlycoTrans_28_N"/>
</dbReference>
<comment type="function">
    <text evidence="10">Cell wall formation. Catalyzes the transfer of a GlcNAc subunit on undecaprenyl-pyrophosphoryl-MurNAc-pentapeptide (lipid intermediate I) to form undecaprenyl-pyrophosphoryl-MurNAc-(pentapeptide)GlcNAc (lipid intermediate II).</text>
</comment>
<feature type="binding site" evidence="10">
    <location>
        <position position="295"/>
    </location>
    <ligand>
        <name>UDP-N-acetyl-alpha-D-glucosamine</name>
        <dbReference type="ChEBI" id="CHEBI:57705"/>
    </ligand>
</feature>
<comment type="similarity">
    <text evidence="10">Belongs to the glycosyltransferase 28 family. MurG subfamily.</text>
</comment>
<comment type="caution">
    <text evidence="10">Lacks conserved residue(s) required for the propagation of feature annotation.</text>
</comment>
<evidence type="ECO:0000256" key="9">
    <source>
        <dbReference type="ARBA" id="ARBA00023316"/>
    </source>
</evidence>
<comment type="pathway">
    <text evidence="10">Cell wall biogenesis; peptidoglycan biosynthesis.</text>
</comment>
<dbReference type="Gene3D" id="3.40.50.2000">
    <property type="entry name" value="Glycogen Phosphorylase B"/>
    <property type="match status" value="2"/>
</dbReference>
<comment type="catalytic activity">
    <reaction evidence="10">
        <text>di-trans,octa-cis-undecaprenyl diphospho-N-acetyl-alpha-D-muramoyl-L-alanyl-D-glutamyl-meso-2,6-diaminopimeloyl-D-alanyl-D-alanine + UDP-N-acetyl-alpha-D-glucosamine = di-trans,octa-cis-undecaprenyl diphospho-[N-acetyl-alpha-D-glucosaminyl-(1-&gt;4)]-N-acetyl-alpha-D-muramoyl-L-alanyl-D-glutamyl-meso-2,6-diaminopimeloyl-D-alanyl-D-alanine + UDP + H(+)</text>
        <dbReference type="Rhea" id="RHEA:31227"/>
        <dbReference type="ChEBI" id="CHEBI:15378"/>
        <dbReference type="ChEBI" id="CHEBI:57705"/>
        <dbReference type="ChEBI" id="CHEBI:58223"/>
        <dbReference type="ChEBI" id="CHEBI:61387"/>
        <dbReference type="ChEBI" id="CHEBI:61388"/>
        <dbReference type="EC" id="2.4.1.227"/>
    </reaction>
</comment>
<dbReference type="InterPro" id="IPR006009">
    <property type="entry name" value="GlcNAc_MurG"/>
</dbReference>
<gene>
    <name evidence="10 13" type="primary">murG</name>
    <name evidence="13" type="ORF">HZA61_15155</name>
</gene>
<dbReference type="GO" id="GO:0008360">
    <property type="term" value="P:regulation of cell shape"/>
    <property type="evidence" value="ECO:0007669"/>
    <property type="project" value="UniProtKB-KW"/>
</dbReference>
<dbReference type="AlphaFoldDB" id="A0A933SGC9"/>
<evidence type="ECO:0000256" key="4">
    <source>
        <dbReference type="ARBA" id="ARBA00022679"/>
    </source>
</evidence>
<dbReference type="SUPFAM" id="SSF53756">
    <property type="entry name" value="UDP-Glycosyltransferase/glycogen phosphorylase"/>
    <property type="match status" value="1"/>
</dbReference>
<dbReference type="HAMAP" id="MF_00033">
    <property type="entry name" value="MurG"/>
    <property type="match status" value="1"/>
</dbReference>
<dbReference type="GO" id="GO:0005886">
    <property type="term" value="C:plasma membrane"/>
    <property type="evidence" value="ECO:0007669"/>
    <property type="project" value="UniProtKB-SubCell"/>
</dbReference>
<keyword evidence="2 10" id="KW-0132">Cell division</keyword>
<accession>A0A933SGC9</accession>
<evidence type="ECO:0000256" key="5">
    <source>
        <dbReference type="ARBA" id="ARBA00022960"/>
    </source>
</evidence>
<evidence type="ECO:0000313" key="13">
    <source>
        <dbReference type="EMBL" id="MBI5170826.1"/>
    </source>
</evidence>
<evidence type="ECO:0000256" key="1">
    <source>
        <dbReference type="ARBA" id="ARBA00022475"/>
    </source>
</evidence>
<dbReference type="NCBIfam" id="TIGR01133">
    <property type="entry name" value="murG"/>
    <property type="match status" value="1"/>
</dbReference>
<evidence type="ECO:0000256" key="8">
    <source>
        <dbReference type="ARBA" id="ARBA00023306"/>
    </source>
</evidence>
<organism evidence="13 14">
    <name type="scientific">Eiseniibacteriota bacterium</name>
    <dbReference type="NCBI Taxonomy" id="2212470"/>
    <lineage>
        <taxon>Bacteria</taxon>
        <taxon>Candidatus Eiseniibacteriota</taxon>
    </lineage>
</organism>
<comment type="subcellular location">
    <subcellularLocation>
        <location evidence="10">Cell membrane</location>
        <topology evidence="10">Peripheral membrane protein</topology>
        <orientation evidence="10">Cytoplasmic side</orientation>
    </subcellularLocation>
</comment>
<keyword evidence="3 10" id="KW-0328">Glycosyltransferase</keyword>
<dbReference type="GO" id="GO:0005975">
    <property type="term" value="P:carbohydrate metabolic process"/>
    <property type="evidence" value="ECO:0007669"/>
    <property type="project" value="InterPro"/>
</dbReference>
<dbReference type="Pfam" id="PF03033">
    <property type="entry name" value="Glyco_transf_28"/>
    <property type="match status" value="1"/>
</dbReference>
<feature type="binding site" evidence="10">
    <location>
        <begin position="10"/>
        <end position="12"/>
    </location>
    <ligand>
        <name>UDP-N-acetyl-alpha-D-glucosamine</name>
        <dbReference type="ChEBI" id="CHEBI:57705"/>
    </ligand>
</feature>
<dbReference type="InterPro" id="IPR007235">
    <property type="entry name" value="Glyco_trans_28_C"/>
</dbReference>
<evidence type="ECO:0000256" key="3">
    <source>
        <dbReference type="ARBA" id="ARBA00022676"/>
    </source>
</evidence>
<dbReference type="GO" id="GO:0071555">
    <property type="term" value="P:cell wall organization"/>
    <property type="evidence" value="ECO:0007669"/>
    <property type="project" value="UniProtKB-KW"/>
</dbReference>
<keyword evidence="9 10" id="KW-0961">Cell wall biogenesis/degradation</keyword>
<keyword evidence="4 10" id="KW-0808">Transferase</keyword>
<sequence length="378" mass="40915">MKILIAGGGTGGHVFPGIAVAEELRRSRPDCEIVFAGTRRGLESQAVPEAGFTIRYLAGSGFNRRRWWTWPIAAITNLVGVLQALLLVLTENPQVVLGTGGYVSAPISFAAKLLGRPLILQEQNSRPGLANRLLSRIADEVHLSFLEARSDFPRKDHLKVTGNPVRAHILAGDSDAAMREFELDPSRPVVFVFGGSLGAQRINEAAIETMRQLQGRVSLQLILQTGRADFDRVKAIVEAEKLPARVLPFVKKIHMAYAAADLVVCRAGAMTLAEIAVCGLPAILVPYPYAAHNHQEENATNLVDRGAAVMILDAELTGDRLAREVAHLLADKQALSRMSANARLFARPDAASRLAKTLLRRAEGKPEVVEESPVEGGQ</sequence>
<keyword evidence="8 10" id="KW-0131">Cell cycle</keyword>
<feature type="binding site" evidence="10">
    <location>
        <position position="124"/>
    </location>
    <ligand>
        <name>UDP-N-acetyl-alpha-D-glucosamine</name>
        <dbReference type="ChEBI" id="CHEBI:57705"/>
    </ligand>
</feature>
<evidence type="ECO:0000259" key="11">
    <source>
        <dbReference type="Pfam" id="PF03033"/>
    </source>
</evidence>
<proteinExistence type="inferred from homology"/>
<protein>
    <recommendedName>
        <fullName evidence="10">UDP-N-acetylglucosamine--N-acetylmuramyl-(pentapeptide) pyrophosphoryl-undecaprenol N-acetylglucosamine transferase</fullName>
        <ecNumber evidence="10">2.4.1.227</ecNumber>
    </recommendedName>
    <alternativeName>
        <fullName evidence="10">Undecaprenyl-PP-MurNAc-pentapeptide-UDPGlcNAc GlcNAc transferase</fullName>
    </alternativeName>
</protein>
<evidence type="ECO:0000256" key="10">
    <source>
        <dbReference type="HAMAP-Rule" id="MF_00033"/>
    </source>
</evidence>
<keyword evidence="7 10" id="KW-0472">Membrane</keyword>
<evidence type="ECO:0000256" key="7">
    <source>
        <dbReference type="ARBA" id="ARBA00023136"/>
    </source>
</evidence>
<reference evidence="13" key="1">
    <citation type="submission" date="2020-07" db="EMBL/GenBank/DDBJ databases">
        <title>Huge and variable diversity of episymbiotic CPR bacteria and DPANN archaea in groundwater ecosystems.</title>
        <authorList>
            <person name="He C.Y."/>
            <person name="Keren R."/>
            <person name="Whittaker M."/>
            <person name="Farag I.F."/>
            <person name="Doudna J."/>
            <person name="Cate J.H.D."/>
            <person name="Banfield J.F."/>
        </authorList>
    </citation>
    <scope>NUCLEOTIDE SEQUENCE</scope>
    <source>
        <strain evidence="13">NC_groundwater_1813_Pr3_B-0.1um_71_17</strain>
    </source>
</reference>
<dbReference type="Pfam" id="PF04101">
    <property type="entry name" value="Glyco_tran_28_C"/>
    <property type="match status" value="1"/>
</dbReference>
<dbReference type="PANTHER" id="PTHR21015:SF22">
    <property type="entry name" value="GLYCOSYLTRANSFERASE"/>
    <property type="match status" value="1"/>
</dbReference>